<evidence type="ECO:0000313" key="4">
    <source>
        <dbReference type="Proteomes" id="UP000823891"/>
    </source>
</evidence>
<gene>
    <name evidence="3" type="ORF">H9761_09925</name>
</gene>
<dbReference type="InterPro" id="IPR013783">
    <property type="entry name" value="Ig-like_fold"/>
</dbReference>
<reference evidence="3" key="1">
    <citation type="journal article" date="2021" name="PeerJ">
        <title>Extensive microbial diversity within the chicken gut microbiome revealed by metagenomics and culture.</title>
        <authorList>
            <person name="Gilroy R."/>
            <person name="Ravi A."/>
            <person name="Getino M."/>
            <person name="Pursley I."/>
            <person name="Horton D.L."/>
            <person name="Alikhan N.F."/>
            <person name="Baker D."/>
            <person name="Gharbi K."/>
            <person name="Hall N."/>
            <person name="Watson M."/>
            <person name="Adriaenssens E.M."/>
            <person name="Foster-Nyarko E."/>
            <person name="Jarju S."/>
            <person name="Secka A."/>
            <person name="Antonio M."/>
            <person name="Oren A."/>
            <person name="Chaudhuri R.R."/>
            <person name="La Ragione R."/>
            <person name="Hildebrand F."/>
            <person name="Pallen M.J."/>
        </authorList>
    </citation>
    <scope>NUCLEOTIDE SEQUENCE</scope>
    <source>
        <strain evidence="3">USAMLcec2-132</strain>
    </source>
</reference>
<organism evidence="3 4">
    <name type="scientific">Candidatus Eisenbergiella merdavium</name>
    <dbReference type="NCBI Taxonomy" id="2838551"/>
    <lineage>
        <taxon>Bacteria</taxon>
        <taxon>Bacillati</taxon>
        <taxon>Bacillota</taxon>
        <taxon>Clostridia</taxon>
        <taxon>Lachnospirales</taxon>
        <taxon>Lachnospiraceae</taxon>
        <taxon>Eisenbergiella</taxon>
    </lineage>
</organism>
<dbReference type="InterPro" id="IPR041624">
    <property type="entry name" value="RGI_lyase"/>
</dbReference>
<dbReference type="InterPro" id="IPR049366">
    <property type="entry name" value="RGL11_C"/>
</dbReference>
<dbReference type="AlphaFoldDB" id="A0A9D2NHF3"/>
<protein>
    <submittedName>
        <fullName evidence="3">Rhamnogalacturonan lyase</fullName>
    </submittedName>
</protein>
<dbReference type="PANTHER" id="PTHR43118:SF1">
    <property type="entry name" value="RHAMNOGALACTURONAN LYASE (EUROFUNG)"/>
    <property type="match status" value="1"/>
</dbReference>
<evidence type="ECO:0000259" key="2">
    <source>
        <dbReference type="Pfam" id="PF21348"/>
    </source>
</evidence>
<dbReference type="EMBL" id="DWWS01000035">
    <property type="protein sequence ID" value="HJC24010.1"/>
    <property type="molecule type" value="Genomic_DNA"/>
</dbReference>
<dbReference type="SUPFAM" id="SSF69318">
    <property type="entry name" value="Integrin alpha N-terminal domain"/>
    <property type="match status" value="1"/>
</dbReference>
<evidence type="ECO:0000313" key="3">
    <source>
        <dbReference type="EMBL" id="HJC24010.1"/>
    </source>
</evidence>
<feature type="domain" description="Rhamnogalacturonan lyase family 11 C-terminal" evidence="2">
    <location>
        <begin position="415"/>
        <end position="808"/>
    </location>
</feature>
<dbReference type="InterPro" id="IPR028994">
    <property type="entry name" value="Integrin_alpha_N"/>
</dbReference>
<sequence>MEEIKLYLKEAGEDAVRIAWNRIDGDDEAGGTVYEVYWSDRCTPGMQYKQAARTTETEYTLHRSTWIPQYLRVEAKNVRDGQTVGKSGILKTPVKKVWNRQLEKLNRGLVALKTKEGVFLAWRMLLDEVSGWTQSGMSGTDYAVYRNGERLAVVTDCTCYADEQGTENDSYQVAPVRDGQETEPCSPVSAGAGTGGYLEFPLQKPEGGVTPAGEAYTYSANDMSVGDADGDGEYEFYVKWDPSNSHDVSIKGYTGKCYIDCYKLDGRLLWRLDMGVNIRAGAHYTQFMVYDFDGDGRAEMSVKTAPGTCMTVYEEDGTVKERAFITLPEEDVQDGVTHEDNYVCSAEDYYEHMVKVFREWTEYPEVKSGQWPATLEECFGRAPEYAYPLSDADARALADYFMDEFAPSRSEKNRLREFEGFVYEGPEYLTMFGGDGKELETIPFPHLREDDGLRWGDYAMKRIEPCNRVDRFLSGVAYLDGERPSLIICRGYYTRTTIAAYDFRDGKHRLRFDIDSGHVPMDNPFCASPHEATGSDPVYGSLAGQGNHSLSTADVDGDGCQEIIYGAAAIDHDGSLLYSAAGFLPDGRPAKLGHGDAMHVAVIDPDRPGYQIFNVFEGAQNAPYGWALRDAQTGEAFFGEYAECDLGRCMVGDVTPGVRGLSVWVNEMYDCKGNRLPDKILGTNQSIRWAGDLTTQVIDGVNYLKDVQTGVINDNTHGIMLKPEGTMTNNGTKGNPCLVADIFGDYREELVLRTADSSAIRIYVNTELTGHKLFTLMHDVMYRTGIAWQNNCYNQPCYTSFYYASDMDFSQVLPYLEED</sequence>
<name>A0A9D2NHF3_9FIRM</name>
<dbReference type="Proteomes" id="UP000823891">
    <property type="component" value="Unassembled WGS sequence"/>
</dbReference>
<feature type="domain" description="Rhamnogalacturonan lyase family 11 C-terminal" evidence="2">
    <location>
        <begin position="197"/>
        <end position="309"/>
    </location>
</feature>
<comment type="caution">
    <text evidence="3">The sequence shown here is derived from an EMBL/GenBank/DDBJ whole genome shotgun (WGS) entry which is preliminary data.</text>
</comment>
<dbReference type="CDD" id="cd10318">
    <property type="entry name" value="RGL11"/>
    <property type="match status" value="1"/>
</dbReference>
<dbReference type="Pfam" id="PF18370">
    <property type="entry name" value="RGI_lyase"/>
    <property type="match status" value="1"/>
</dbReference>
<keyword evidence="3" id="KW-0456">Lyase</keyword>
<dbReference type="Gene3D" id="2.60.40.10">
    <property type="entry name" value="Immunoglobulins"/>
    <property type="match status" value="1"/>
</dbReference>
<dbReference type="PANTHER" id="PTHR43118">
    <property type="entry name" value="RHAMNOGALACTURONAN LYASE (EUROFUNG)"/>
    <property type="match status" value="1"/>
</dbReference>
<feature type="domain" description="Rhamnogalacturonan I lyase beta-sheet" evidence="1">
    <location>
        <begin position="100"/>
        <end position="189"/>
    </location>
</feature>
<dbReference type="InterPro" id="IPR034641">
    <property type="entry name" value="RGL11"/>
</dbReference>
<dbReference type="Pfam" id="PF21348">
    <property type="entry name" value="RGL11_C"/>
    <property type="match status" value="2"/>
</dbReference>
<accession>A0A9D2NHF3</accession>
<dbReference type="GO" id="GO:0016829">
    <property type="term" value="F:lyase activity"/>
    <property type="evidence" value="ECO:0007669"/>
    <property type="project" value="UniProtKB-KW"/>
</dbReference>
<proteinExistence type="predicted"/>
<reference evidence="3" key="2">
    <citation type="submission" date="2021-04" db="EMBL/GenBank/DDBJ databases">
        <authorList>
            <person name="Gilroy R."/>
        </authorList>
    </citation>
    <scope>NUCLEOTIDE SEQUENCE</scope>
    <source>
        <strain evidence="3">USAMLcec2-132</strain>
    </source>
</reference>
<evidence type="ECO:0000259" key="1">
    <source>
        <dbReference type="Pfam" id="PF18370"/>
    </source>
</evidence>